<keyword evidence="9" id="KW-1185">Reference proteome</keyword>
<dbReference type="CDD" id="cd03477">
    <property type="entry name" value="Rieske_YhfW_C"/>
    <property type="match status" value="1"/>
</dbReference>
<proteinExistence type="predicted"/>
<evidence type="ECO:0000256" key="6">
    <source>
        <dbReference type="ARBA" id="ARBA00023157"/>
    </source>
</evidence>
<dbReference type="Gene3D" id="2.102.10.10">
    <property type="entry name" value="Rieske [2Fe-2S] iron-sulphur domain"/>
    <property type="match status" value="1"/>
</dbReference>
<protein>
    <submittedName>
        <fullName evidence="8">Oxidoreductase</fullName>
    </submittedName>
</protein>
<dbReference type="GO" id="GO:0051537">
    <property type="term" value="F:2 iron, 2 sulfur cluster binding"/>
    <property type="evidence" value="ECO:0007669"/>
    <property type="project" value="UniProtKB-KW"/>
</dbReference>
<dbReference type="PANTHER" id="PTHR13847">
    <property type="entry name" value="SARCOSINE DEHYDROGENASE-RELATED"/>
    <property type="match status" value="1"/>
</dbReference>
<dbReference type="AlphaFoldDB" id="Q89JR8"/>
<dbReference type="OrthoDB" id="311718at2"/>
<keyword evidence="1" id="KW-0001">2Fe-2S</keyword>
<dbReference type="PRINTS" id="PR00162">
    <property type="entry name" value="RIESKE"/>
</dbReference>
<evidence type="ECO:0000259" key="7">
    <source>
        <dbReference type="PROSITE" id="PS51296"/>
    </source>
</evidence>
<evidence type="ECO:0000256" key="2">
    <source>
        <dbReference type="ARBA" id="ARBA00022723"/>
    </source>
</evidence>
<dbReference type="PhylomeDB" id="Q89JR8"/>
<dbReference type="Gene3D" id="3.30.9.10">
    <property type="entry name" value="D-Amino Acid Oxidase, subunit A, domain 2"/>
    <property type="match status" value="1"/>
</dbReference>
<evidence type="ECO:0000256" key="3">
    <source>
        <dbReference type="ARBA" id="ARBA00023002"/>
    </source>
</evidence>
<dbReference type="PANTHER" id="PTHR13847:SF281">
    <property type="entry name" value="FAD DEPENDENT OXIDOREDUCTASE DOMAIN-CONTAINING PROTEIN"/>
    <property type="match status" value="1"/>
</dbReference>
<dbReference type="GO" id="GO:0005737">
    <property type="term" value="C:cytoplasm"/>
    <property type="evidence" value="ECO:0000318"/>
    <property type="project" value="GO_Central"/>
</dbReference>
<dbReference type="InterPro" id="IPR036922">
    <property type="entry name" value="Rieske_2Fe-2S_sf"/>
</dbReference>
<feature type="domain" description="Rieske" evidence="7">
    <location>
        <begin position="522"/>
        <end position="606"/>
    </location>
</feature>
<dbReference type="EMBL" id="BA000040">
    <property type="protein sequence ID" value="BAC50469.1"/>
    <property type="molecule type" value="Genomic_DNA"/>
</dbReference>
<dbReference type="SUPFAM" id="SSF50022">
    <property type="entry name" value="ISP domain"/>
    <property type="match status" value="1"/>
</dbReference>
<keyword evidence="6" id="KW-1015">Disulfide bond</keyword>
<dbReference type="Proteomes" id="UP000002526">
    <property type="component" value="Chromosome"/>
</dbReference>
<dbReference type="PATRIC" id="fig|224911.5.peg.5277"/>
<evidence type="ECO:0000256" key="5">
    <source>
        <dbReference type="ARBA" id="ARBA00023014"/>
    </source>
</evidence>
<dbReference type="InterPro" id="IPR017941">
    <property type="entry name" value="Rieske_2Fe-2S"/>
</dbReference>
<evidence type="ECO:0000256" key="1">
    <source>
        <dbReference type="ARBA" id="ARBA00022714"/>
    </source>
</evidence>
<dbReference type="STRING" id="224911.AAV28_23410"/>
<keyword evidence="5" id="KW-0411">Iron-sulfur</keyword>
<dbReference type="InterPro" id="IPR036188">
    <property type="entry name" value="FAD/NAD-bd_sf"/>
</dbReference>
<keyword evidence="3" id="KW-0560">Oxidoreductase</keyword>
<dbReference type="GO" id="GO:0016491">
    <property type="term" value="F:oxidoreductase activity"/>
    <property type="evidence" value="ECO:0007669"/>
    <property type="project" value="UniProtKB-KW"/>
</dbReference>
<dbReference type="GO" id="GO:0046872">
    <property type="term" value="F:metal ion binding"/>
    <property type="evidence" value="ECO:0007669"/>
    <property type="project" value="UniProtKB-KW"/>
</dbReference>
<dbReference type="InterPro" id="IPR005805">
    <property type="entry name" value="Rieske_Fe-S_prot_C"/>
</dbReference>
<dbReference type="FunFam" id="2.102.10.10:FF:000014">
    <property type="entry name" value="Oxidoreductase, FAD dependent"/>
    <property type="match status" value="1"/>
</dbReference>
<organism evidence="8 9">
    <name type="scientific">Bradyrhizobium diazoefficiens (strain JCM 10833 / BCRC 13528 / IAM 13628 / NBRC 14792 / USDA 110)</name>
    <dbReference type="NCBI Taxonomy" id="224911"/>
    <lineage>
        <taxon>Bacteria</taxon>
        <taxon>Pseudomonadati</taxon>
        <taxon>Pseudomonadota</taxon>
        <taxon>Alphaproteobacteria</taxon>
        <taxon>Hyphomicrobiales</taxon>
        <taxon>Nitrobacteraceae</taxon>
        <taxon>Bradyrhizobium</taxon>
    </lineage>
</organism>
<dbReference type="PROSITE" id="PS51296">
    <property type="entry name" value="RIESKE"/>
    <property type="match status" value="1"/>
</dbReference>
<keyword evidence="2" id="KW-0479">Metal-binding</keyword>
<sequence length="615" mass="67363">MEAHEGFVRQLAAAPGGDWTLLATLISDRLRRTRNRACHLLCAHPLTGLGREKAFFFPQMLKLHHDSPFGPRRHIWARTRRPLFKGTVALCPSFVFRRTNAMNVLDEDTKSLWMETFIPAASRFSGQARADVGVIGAGIAGLSVAYELAARGRSVIVLDRGRIGSGMTARTTAHLATALDDDYKELIRVRGEDCARLYYQSVAAAIDRAQAIQSAEGIDCDFRRVGGYWVSAPETLPSHLDEEFESCRKLGIPVELCSDPTPIHHGGFARSLRFPRQARFHPTKYLAGLAKALHRRGARLYGDTCVETIEHGRGEIVLRTSGGEVRVTDVVVATNSPVSLRVAIHTKQAPYRTYVIAAKVPAGSLLDALYWDTLDPYHYVRLQPSSADEDIVIVGGEDHKSGEADDGQARFSALEQWTRARLPMIGKITHRWSGQVLEPTDFTGFVGRSPDEEHVFLVSGDSGQGMTNGLVAGLLIADLITIGGNNWEAVYLPERKVFKNITTFISENITPLKNFAEYLSADALASVERLRLGEGRLVRSGLKKIAACRDRDGKLHLLSASCTHLGCVVHWNSLEQCWDCPCHGSQFAPDGTALNGPAVSPLAPVESSPSAQAAE</sequence>
<dbReference type="eggNOG" id="COG0723">
    <property type="taxonomic scope" value="Bacteria"/>
</dbReference>
<dbReference type="HOGENOM" id="CLU_007884_15_1_5"/>
<dbReference type="Pfam" id="PF00355">
    <property type="entry name" value="Rieske"/>
    <property type="match status" value="1"/>
</dbReference>
<dbReference type="SUPFAM" id="SSF51905">
    <property type="entry name" value="FAD/NAD(P)-binding domain"/>
    <property type="match status" value="1"/>
</dbReference>
<dbReference type="InterPro" id="IPR038010">
    <property type="entry name" value="YhfW_C"/>
</dbReference>
<reference evidence="9" key="1">
    <citation type="journal article" date="2002" name="DNA Res.">
        <title>Complete genomic sequence of nitrogen-fixing symbiotic bacterium Bradyrhizobium japonicum USDA110.</title>
        <authorList>
            <person name="Kaneko T."/>
            <person name="Nakamura Y."/>
            <person name="Sato S."/>
            <person name="Minamisawa K."/>
            <person name="Uchiumi T."/>
            <person name="Sasamoto S."/>
            <person name="Watanabe A."/>
            <person name="Idesawa K."/>
            <person name="Iriguchi M."/>
            <person name="Kawashima K."/>
            <person name="Kohara M."/>
            <person name="Matsumoto M."/>
            <person name="Shimpo S."/>
            <person name="Tsuruoka H."/>
            <person name="Wada T."/>
            <person name="Yamada M."/>
            <person name="Tabata S."/>
        </authorList>
    </citation>
    <scope>NUCLEOTIDE SEQUENCE [LARGE SCALE GENOMIC DNA]</scope>
    <source>
        <strain evidence="9">JCM 10833 / BCRC 13528 / IAM 13628 / NBRC 14792 / USDA 110</strain>
    </source>
</reference>
<name>Q89JR8_BRADU</name>
<accession>Q89JR8</accession>
<dbReference type="InParanoid" id="Q89JR8"/>
<dbReference type="Gene3D" id="3.50.50.60">
    <property type="entry name" value="FAD/NAD(P)-binding domain"/>
    <property type="match status" value="1"/>
</dbReference>
<dbReference type="GO" id="GO:0016020">
    <property type="term" value="C:membrane"/>
    <property type="evidence" value="ECO:0007669"/>
    <property type="project" value="InterPro"/>
</dbReference>
<dbReference type="EnsemblBacteria" id="BAC50469">
    <property type="protein sequence ID" value="BAC50469"/>
    <property type="gene ID" value="BAC50469"/>
</dbReference>
<dbReference type="KEGG" id="bja:bll5204"/>
<dbReference type="eggNOG" id="COG0665">
    <property type="taxonomic scope" value="Bacteria"/>
</dbReference>
<dbReference type="InterPro" id="IPR006076">
    <property type="entry name" value="FAD-dep_OxRdtase"/>
</dbReference>
<evidence type="ECO:0000313" key="8">
    <source>
        <dbReference type="EMBL" id="BAC50469.1"/>
    </source>
</evidence>
<evidence type="ECO:0000313" key="9">
    <source>
        <dbReference type="Proteomes" id="UP000002526"/>
    </source>
</evidence>
<evidence type="ECO:0000256" key="4">
    <source>
        <dbReference type="ARBA" id="ARBA00023004"/>
    </source>
</evidence>
<gene>
    <name evidence="8" type="ordered locus">bll5204</name>
</gene>
<keyword evidence="4" id="KW-0408">Iron</keyword>
<dbReference type="Pfam" id="PF01266">
    <property type="entry name" value="DAO"/>
    <property type="match status" value="1"/>
</dbReference>